<accession>A0A091B8P5</accession>
<evidence type="ECO:0000256" key="1">
    <source>
        <dbReference type="ARBA" id="ARBA00007884"/>
    </source>
</evidence>
<evidence type="ECO:0000313" key="3">
    <source>
        <dbReference type="EMBL" id="KFN47867.1"/>
    </source>
</evidence>
<dbReference type="EMBL" id="AVCH01000157">
    <property type="protein sequence ID" value="KFN47867.1"/>
    <property type="molecule type" value="Genomic_DNA"/>
</dbReference>
<dbReference type="PATRIC" id="fig|1384054.3.peg.1461"/>
<reference evidence="3 4" key="1">
    <citation type="submission" date="2013-09" db="EMBL/GenBank/DDBJ databases">
        <title>Genome sequencing of Arenimonas malthae.</title>
        <authorList>
            <person name="Chen F."/>
            <person name="Wang G."/>
        </authorList>
    </citation>
    <scope>NUCLEOTIDE SEQUENCE [LARGE SCALE GENOMIC DNA]</scope>
    <source>
        <strain evidence="3 4">CC-JY-1</strain>
    </source>
</reference>
<keyword evidence="4" id="KW-1185">Reference proteome</keyword>
<dbReference type="eggNOG" id="COG0702">
    <property type="taxonomic scope" value="Bacteria"/>
</dbReference>
<dbReference type="STRING" id="1384054.N790_07290"/>
<dbReference type="InterPro" id="IPR013857">
    <property type="entry name" value="NADH-UbQ_OxRdtase-assoc_prot30"/>
</dbReference>
<dbReference type="OrthoDB" id="442188at2"/>
<name>A0A091B8P5_9GAMM</name>
<dbReference type="SUPFAM" id="SSF49785">
    <property type="entry name" value="Galactose-binding domain-like"/>
    <property type="match status" value="1"/>
</dbReference>
<proteinExistence type="inferred from homology"/>
<dbReference type="InterPro" id="IPR039131">
    <property type="entry name" value="NDUFAF1"/>
</dbReference>
<comment type="caution">
    <text evidence="3">The sequence shown here is derived from an EMBL/GenBank/DDBJ whole genome shotgun (WGS) entry which is preliminary data.</text>
</comment>
<comment type="similarity">
    <text evidence="1">Belongs to the CIA30 family.</text>
</comment>
<protein>
    <recommendedName>
        <fullName evidence="2">NADH:ubiquinone oxidoreductase intermediate-associated protein 30 domain-containing protein</fullName>
    </recommendedName>
</protein>
<organism evidence="3 4">
    <name type="scientific">Arenimonas malthae CC-JY-1</name>
    <dbReference type="NCBI Taxonomy" id="1384054"/>
    <lineage>
        <taxon>Bacteria</taxon>
        <taxon>Pseudomonadati</taxon>
        <taxon>Pseudomonadota</taxon>
        <taxon>Gammaproteobacteria</taxon>
        <taxon>Lysobacterales</taxon>
        <taxon>Lysobacteraceae</taxon>
        <taxon>Arenimonas</taxon>
    </lineage>
</organism>
<dbReference type="AlphaFoldDB" id="A0A091B8P5"/>
<evidence type="ECO:0000313" key="4">
    <source>
        <dbReference type="Proteomes" id="UP000029392"/>
    </source>
</evidence>
<dbReference type="Pfam" id="PF08547">
    <property type="entry name" value="CIA30"/>
    <property type="match status" value="1"/>
</dbReference>
<dbReference type="PANTHER" id="PTHR13194:SF19">
    <property type="entry name" value="NAD(P)-BINDING ROSSMANN-FOLD SUPERFAMILY PROTEIN"/>
    <property type="match status" value="1"/>
</dbReference>
<dbReference type="PANTHER" id="PTHR13194">
    <property type="entry name" value="COMPLEX I INTERMEDIATE-ASSOCIATED PROTEIN 30"/>
    <property type="match status" value="1"/>
</dbReference>
<evidence type="ECO:0000259" key="2">
    <source>
        <dbReference type="Pfam" id="PF08547"/>
    </source>
</evidence>
<dbReference type="Proteomes" id="UP000029392">
    <property type="component" value="Unassembled WGS sequence"/>
</dbReference>
<sequence>MKTLLRFDAGADEPRWVAVNDGVMGGRSQGGPEVAGGTLRFSGVLSLENNGGFSSVRTVGRSFDFSGASAVVLRVRGDGRTYQLRLATDASYRGITVSWGGEFPTVAGQWTEVRVPLAGLRPSVRGVALQGPPMDPARVRELGLLLGDKREGPFQLDVDWIALE</sequence>
<dbReference type="InterPro" id="IPR008979">
    <property type="entry name" value="Galactose-bd-like_sf"/>
</dbReference>
<gene>
    <name evidence="3" type="ORF">N790_07290</name>
</gene>
<dbReference type="RefSeq" id="WP_043802982.1">
    <property type="nucleotide sequence ID" value="NZ_AVCH01000157.1"/>
</dbReference>
<feature type="domain" description="NADH:ubiquinone oxidoreductase intermediate-associated protein 30" evidence="2">
    <location>
        <begin position="6"/>
        <end position="158"/>
    </location>
</feature>